<dbReference type="OrthoDB" id="9909019at2759"/>
<dbReference type="OMA" id="IRTWTCT"/>
<evidence type="ECO:0000256" key="1">
    <source>
        <dbReference type="ARBA" id="ARBA00004127"/>
    </source>
</evidence>
<keyword evidence="4 10" id="KW-0812">Transmembrane</keyword>
<feature type="domain" description="Palmitoyltransferase DHHC" evidence="11">
    <location>
        <begin position="166"/>
        <end position="301"/>
    </location>
</feature>
<sequence length="366" mass="42041">MAAAGVCRSSAREDLEKVSDRCSRLCPDLCDRASSSSWGLKVAMVLLHVTFVGVIFLFDANLIRKTREEPWFTAVYLVVFVATLVQYFLTSGSSPGYVIDAMRAGNGSNTTYMKSPILKQSNSRNENIISSSTQNQLERQSSYSTSFWSKLVMDLYPPGSAIRNWTCTYCNIIQPPRAKHCHDCDKCVLQFDHHCVWLGTCIGQGNHCRFWWYIFEETILCVWTVVLYITFLHSEIVKACLFCLDFGMLTISAWADLIRWKDFIAIVLLALLLFCLIFLLLLLVFHSYLALTNQTTYEMVRRRRILYLRGIPEKVHPFSRGISKNLYTFCCPRGSRYTLEAIPIMEELEERARPYTCIDIISCRCC</sequence>
<dbReference type="InterPro" id="IPR039859">
    <property type="entry name" value="PFA4/ZDH16/20/ERF2-like"/>
</dbReference>
<comment type="domain">
    <text evidence="10">The DHHC domain is required for palmitoyltransferase activity.</text>
</comment>
<evidence type="ECO:0000313" key="14">
    <source>
        <dbReference type="Proteomes" id="UP000012960"/>
    </source>
</evidence>
<evidence type="ECO:0000313" key="12">
    <source>
        <dbReference type="EMBL" id="CAG1831497.1"/>
    </source>
</evidence>
<evidence type="ECO:0000256" key="6">
    <source>
        <dbReference type="ARBA" id="ARBA00023136"/>
    </source>
</evidence>
<evidence type="ECO:0000256" key="5">
    <source>
        <dbReference type="ARBA" id="ARBA00022989"/>
    </source>
</evidence>
<keyword evidence="9 10" id="KW-0012">Acyltransferase</keyword>
<evidence type="ECO:0000256" key="4">
    <source>
        <dbReference type="ARBA" id="ARBA00022692"/>
    </source>
</evidence>
<dbReference type="EnsemblPlants" id="Ma08_t14040.3">
    <property type="protein sequence ID" value="Ma08_p14040.3"/>
    <property type="gene ID" value="Ma08_g14040"/>
</dbReference>
<dbReference type="GO" id="GO:0006612">
    <property type="term" value="P:protein targeting to membrane"/>
    <property type="evidence" value="ECO:0000318"/>
    <property type="project" value="GO_Central"/>
</dbReference>
<reference evidence="13" key="2">
    <citation type="submission" date="2021-05" db="UniProtKB">
        <authorList>
            <consortium name="EnsemblPlants"/>
        </authorList>
    </citation>
    <scope>IDENTIFICATION</scope>
    <source>
        <strain evidence="13">subsp. malaccensis</strain>
    </source>
</reference>
<evidence type="ECO:0000256" key="10">
    <source>
        <dbReference type="RuleBase" id="RU079119"/>
    </source>
</evidence>
<dbReference type="GO" id="GO:0005794">
    <property type="term" value="C:Golgi apparatus"/>
    <property type="evidence" value="ECO:0000318"/>
    <property type="project" value="GO_Central"/>
</dbReference>
<keyword evidence="3 10" id="KW-0808">Transferase</keyword>
<evidence type="ECO:0000256" key="7">
    <source>
        <dbReference type="ARBA" id="ARBA00023139"/>
    </source>
</evidence>
<evidence type="ECO:0000256" key="8">
    <source>
        <dbReference type="ARBA" id="ARBA00023288"/>
    </source>
</evidence>
<feature type="transmembrane region" description="Helical" evidence="10">
    <location>
        <begin position="263"/>
        <end position="291"/>
    </location>
</feature>
<dbReference type="PANTHER" id="PTHR22883">
    <property type="entry name" value="ZINC FINGER DHHC DOMAIN CONTAINING PROTEIN"/>
    <property type="match status" value="1"/>
</dbReference>
<reference evidence="12" key="1">
    <citation type="submission" date="2021-03" db="EMBL/GenBank/DDBJ databases">
        <authorList>
            <consortium name="Genoscope - CEA"/>
            <person name="William W."/>
        </authorList>
    </citation>
    <scope>NUCLEOTIDE SEQUENCE</scope>
    <source>
        <strain evidence="12">Doubled-haploid Pahang</strain>
    </source>
</reference>
<comment type="subcellular location">
    <subcellularLocation>
        <location evidence="1">Endomembrane system</location>
        <topology evidence="1">Multi-pass membrane protein</topology>
    </subcellularLocation>
</comment>
<protein>
    <recommendedName>
        <fullName evidence="10">S-acyltransferase</fullName>
        <ecNumber evidence="10">2.3.1.225</ecNumber>
    </recommendedName>
    <alternativeName>
        <fullName evidence="10">Palmitoyltransferase</fullName>
    </alternativeName>
</protein>
<feature type="transmembrane region" description="Helical" evidence="10">
    <location>
        <begin position="38"/>
        <end position="58"/>
    </location>
</feature>
<dbReference type="EC" id="2.3.1.225" evidence="10"/>
<dbReference type="FunCoup" id="A0A804K6E5">
    <property type="interactions" value="737"/>
</dbReference>
<proteinExistence type="inferred from homology"/>
<keyword evidence="8" id="KW-0449">Lipoprotein</keyword>
<evidence type="ECO:0000256" key="3">
    <source>
        <dbReference type="ARBA" id="ARBA00022679"/>
    </source>
</evidence>
<comment type="catalytic activity">
    <reaction evidence="10">
        <text>L-cysteinyl-[protein] + hexadecanoyl-CoA = S-hexadecanoyl-L-cysteinyl-[protein] + CoA</text>
        <dbReference type="Rhea" id="RHEA:36683"/>
        <dbReference type="Rhea" id="RHEA-COMP:10131"/>
        <dbReference type="Rhea" id="RHEA-COMP:11032"/>
        <dbReference type="ChEBI" id="CHEBI:29950"/>
        <dbReference type="ChEBI" id="CHEBI:57287"/>
        <dbReference type="ChEBI" id="CHEBI:57379"/>
        <dbReference type="ChEBI" id="CHEBI:74151"/>
        <dbReference type="EC" id="2.3.1.225"/>
    </reaction>
</comment>
<comment type="similarity">
    <text evidence="2 10">Belongs to the DHHC palmitoyltransferase family.</text>
</comment>
<dbReference type="Pfam" id="PF01529">
    <property type="entry name" value="DHHC"/>
    <property type="match status" value="1"/>
</dbReference>
<feature type="transmembrane region" description="Helical" evidence="10">
    <location>
        <begin position="210"/>
        <end position="232"/>
    </location>
</feature>
<dbReference type="AlphaFoldDB" id="A0A804K6E5"/>
<keyword evidence="14" id="KW-1185">Reference proteome</keyword>
<dbReference type="InterPro" id="IPR001594">
    <property type="entry name" value="Palmitoyltrfase_DHHC"/>
</dbReference>
<feature type="transmembrane region" description="Helical" evidence="10">
    <location>
        <begin position="239"/>
        <end position="257"/>
    </location>
</feature>
<keyword evidence="7" id="KW-0564">Palmitate</keyword>
<keyword evidence="6 10" id="KW-0472">Membrane</keyword>
<dbReference type="PANTHER" id="PTHR22883:SF301">
    <property type="entry name" value="PALMITOYLTRANSFERASE ZDHHC12"/>
    <property type="match status" value="1"/>
</dbReference>
<evidence type="ECO:0000313" key="13">
    <source>
        <dbReference type="EnsemblPlants" id="Ma08_p14040.3"/>
    </source>
</evidence>
<keyword evidence="5 10" id="KW-1133">Transmembrane helix</keyword>
<feature type="transmembrane region" description="Helical" evidence="10">
    <location>
        <begin position="70"/>
        <end position="89"/>
    </location>
</feature>
<dbReference type="PROSITE" id="PS50216">
    <property type="entry name" value="DHHC"/>
    <property type="match status" value="1"/>
</dbReference>
<dbReference type="Proteomes" id="UP000012960">
    <property type="component" value="Unplaced"/>
</dbReference>
<dbReference type="EMBL" id="HG996472">
    <property type="protein sequence ID" value="CAG1831497.1"/>
    <property type="molecule type" value="Genomic_DNA"/>
</dbReference>
<name>A0A804K6E5_MUSAM</name>
<evidence type="ECO:0000256" key="2">
    <source>
        <dbReference type="ARBA" id="ARBA00008574"/>
    </source>
</evidence>
<accession>A0A804K6E5</accession>
<dbReference type="GO" id="GO:0005783">
    <property type="term" value="C:endoplasmic reticulum"/>
    <property type="evidence" value="ECO:0000318"/>
    <property type="project" value="GO_Central"/>
</dbReference>
<evidence type="ECO:0000256" key="9">
    <source>
        <dbReference type="ARBA" id="ARBA00023315"/>
    </source>
</evidence>
<gene>
    <name evidence="12" type="ORF">GSMUA_347510.1</name>
</gene>
<dbReference type="GO" id="GO:0019706">
    <property type="term" value="F:protein-cysteine S-palmitoyltransferase activity"/>
    <property type="evidence" value="ECO:0000318"/>
    <property type="project" value="GO_Central"/>
</dbReference>
<dbReference type="Gramene" id="Ma08_t14040.3">
    <property type="protein sequence ID" value="Ma08_p14040.3"/>
    <property type="gene ID" value="Ma08_g14040"/>
</dbReference>
<evidence type="ECO:0000259" key="11">
    <source>
        <dbReference type="Pfam" id="PF01529"/>
    </source>
</evidence>
<organism evidence="13 14">
    <name type="scientific">Musa acuminata subsp. malaccensis</name>
    <name type="common">Wild banana</name>
    <name type="synonym">Musa malaccensis</name>
    <dbReference type="NCBI Taxonomy" id="214687"/>
    <lineage>
        <taxon>Eukaryota</taxon>
        <taxon>Viridiplantae</taxon>
        <taxon>Streptophyta</taxon>
        <taxon>Embryophyta</taxon>
        <taxon>Tracheophyta</taxon>
        <taxon>Spermatophyta</taxon>
        <taxon>Magnoliopsida</taxon>
        <taxon>Liliopsida</taxon>
        <taxon>Zingiberales</taxon>
        <taxon>Musaceae</taxon>
        <taxon>Musa</taxon>
    </lineage>
</organism>